<protein>
    <submittedName>
        <fullName evidence="1">Uncharacterized protein</fullName>
    </submittedName>
</protein>
<organism evidence="1 2">
    <name type="scientific">Candidatus Magasanikbacteria bacterium CG1_02_32_51</name>
    <dbReference type="NCBI Taxonomy" id="1805238"/>
    <lineage>
        <taxon>Bacteria</taxon>
        <taxon>Candidatus Magasanikiibacteriota</taxon>
    </lineage>
</organism>
<accession>A0A1J4UBB5</accession>
<dbReference type="AlphaFoldDB" id="A0A1J4UBB5"/>
<evidence type="ECO:0000313" key="2">
    <source>
        <dbReference type="Proteomes" id="UP000181941"/>
    </source>
</evidence>
<sequence>MLIFIYPTGGVGQVPQKRITEVFYMKKIPDKLVFWTNPITGLHLSFGEIEFLLNSGSNNINIYDDMQQIAIVHINLEDDAYNHLASLMVEAYEAENPHKTIGFALELMFENSFKIGFNKSRKNPWMEVSDLGEDDFAVLPQYHESVTPLNKAIKNIVKECFLVGFTTAKENSNMDIHEQMPQFDPADYK</sequence>
<dbReference type="STRING" id="1805238.AUJ23_00085"/>
<gene>
    <name evidence="1" type="ORF">AUJ23_00085</name>
</gene>
<comment type="caution">
    <text evidence="1">The sequence shown here is derived from an EMBL/GenBank/DDBJ whole genome shotgun (WGS) entry which is preliminary data.</text>
</comment>
<dbReference type="EMBL" id="MNVC01000001">
    <property type="protein sequence ID" value="OIO20553.1"/>
    <property type="molecule type" value="Genomic_DNA"/>
</dbReference>
<name>A0A1J4UBB5_9BACT</name>
<reference evidence="1 2" key="1">
    <citation type="journal article" date="2016" name="Environ. Microbiol.">
        <title>Genomic resolution of a cold subsurface aquifer community provides metabolic insights for novel microbes adapted to high CO concentrations.</title>
        <authorList>
            <person name="Probst A.J."/>
            <person name="Castelle C.J."/>
            <person name="Singh A."/>
            <person name="Brown C.T."/>
            <person name="Anantharaman K."/>
            <person name="Sharon I."/>
            <person name="Hug L.A."/>
            <person name="Burstein D."/>
            <person name="Emerson J.B."/>
            <person name="Thomas B.C."/>
            <person name="Banfield J.F."/>
        </authorList>
    </citation>
    <scope>NUCLEOTIDE SEQUENCE [LARGE SCALE GENOMIC DNA]</scope>
    <source>
        <strain evidence="1">CG1_02_32_51</strain>
    </source>
</reference>
<dbReference type="Proteomes" id="UP000181941">
    <property type="component" value="Unassembled WGS sequence"/>
</dbReference>
<evidence type="ECO:0000313" key="1">
    <source>
        <dbReference type="EMBL" id="OIO20553.1"/>
    </source>
</evidence>
<proteinExistence type="predicted"/>